<dbReference type="GO" id="GO:0008237">
    <property type="term" value="F:metallopeptidase activity"/>
    <property type="evidence" value="ECO:0007669"/>
    <property type="project" value="InterPro"/>
</dbReference>
<comment type="caution">
    <text evidence="3">The sequence shown here is derived from an EMBL/GenBank/DDBJ whole genome shotgun (WGS) entry which is preliminary data.</text>
</comment>
<evidence type="ECO:0000256" key="1">
    <source>
        <dbReference type="SAM" id="SignalP"/>
    </source>
</evidence>
<reference evidence="3" key="2">
    <citation type="submission" date="2023-05" db="EMBL/GenBank/DDBJ databases">
        <authorList>
            <consortium name="Lawrence Berkeley National Laboratory"/>
            <person name="Steindorff A."/>
            <person name="Hensen N."/>
            <person name="Bonometti L."/>
            <person name="Westerberg I."/>
            <person name="Brannstrom I.O."/>
            <person name="Guillou S."/>
            <person name="Cros-Aarteil S."/>
            <person name="Calhoun S."/>
            <person name="Haridas S."/>
            <person name="Kuo A."/>
            <person name="Mondo S."/>
            <person name="Pangilinan J."/>
            <person name="Riley R."/>
            <person name="Labutti K."/>
            <person name="Andreopoulos B."/>
            <person name="Lipzen A."/>
            <person name="Chen C."/>
            <person name="Yanf M."/>
            <person name="Daum C."/>
            <person name="Ng V."/>
            <person name="Clum A."/>
            <person name="Ohm R."/>
            <person name="Martin F."/>
            <person name="Silar P."/>
            <person name="Natvig D."/>
            <person name="Lalanne C."/>
            <person name="Gautier V."/>
            <person name="Ament-Velasquez S.L."/>
            <person name="Kruys A."/>
            <person name="Hutchinson M.I."/>
            <person name="Powell A.J."/>
            <person name="Barry K."/>
            <person name="Miller A.N."/>
            <person name="Grigoriev I.V."/>
            <person name="Debuchy R."/>
            <person name="Gladieux P."/>
            <person name="Thoren M.H."/>
            <person name="Johannesson H."/>
        </authorList>
    </citation>
    <scope>NUCLEOTIDE SEQUENCE</scope>
    <source>
        <strain evidence="3">PSN293</strain>
    </source>
</reference>
<dbReference type="PANTHER" id="PTHR39399">
    <property type="entry name" value="PROTEIN ZPS1"/>
    <property type="match status" value="1"/>
</dbReference>
<dbReference type="GO" id="GO:0005178">
    <property type="term" value="F:integrin binding"/>
    <property type="evidence" value="ECO:0007669"/>
    <property type="project" value="TreeGrafter"/>
</dbReference>
<protein>
    <submittedName>
        <fullName evidence="3">Zincin</fullName>
    </submittedName>
</protein>
<reference evidence="3" key="1">
    <citation type="journal article" date="2023" name="Mol. Phylogenet. Evol.">
        <title>Genome-scale phylogeny and comparative genomics of the fungal order Sordariales.</title>
        <authorList>
            <person name="Hensen N."/>
            <person name="Bonometti L."/>
            <person name="Westerberg I."/>
            <person name="Brannstrom I.O."/>
            <person name="Guillou S."/>
            <person name="Cros-Aarteil S."/>
            <person name="Calhoun S."/>
            <person name="Haridas S."/>
            <person name="Kuo A."/>
            <person name="Mondo S."/>
            <person name="Pangilinan J."/>
            <person name="Riley R."/>
            <person name="LaButti K."/>
            <person name="Andreopoulos B."/>
            <person name="Lipzen A."/>
            <person name="Chen C."/>
            <person name="Yan M."/>
            <person name="Daum C."/>
            <person name="Ng V."/>
            <person name="Clum A."/>
            <person name="Steindorff A."/>
            <person name="Ohm R.A."/>
            <person name="Martin F."/>
            <person name="Silar P."/>
            <person name="Natvig D.O."/>
            <person name="Lalanne C."/>
            <person name="Gautier V."/>
            <person name="Ament-Velasquez S.L."/>
            <person name="Kruys A."/>
            <person name="Hutchinson M.I."/>
            <person name="Powell A.J."/>
            <person name="Barry K."/>
            <person name="Miller A.N."/>
            <person name="Grigoriev I.V."/>
            <person name="Debuchy R."/>
            <person name="Gladieux P."/>
            <person name="Hiltunen Thoren M."/>
            <person name="Johannesson H."/>
        </authorList>
    </citation>
    <scope>NUCLEOTIDE SEQUENCE</scope>
    <source>
        <strain evidence="3">PSN293</strain>
    </source>
</reference>
<name>A0AAN6XSX2_9PEZI</name>
<feature type="domain" description="Putative peptidase" evidence="2">
    <location>
        <begin position="41"/>
        <end position="261"/>
    </location>
</feature>
<dbReference type="GO" id="GO:0009986">
    <property type="term" value="C:cell surface"/>
    <property type="evidence" value="ECO:0007669"/>
    <property type="project" value="TreeGrafter"/>
</dbReference>
<feature type="chain" id="PRO_5042900128" evidence="1">
    <location>
        <begin position="21"/>
        <end position="295"/>
    </location>
</feature>
<dbReference type="GO" id="GO:0008270">
    <property type="term" value="F:zinc ion binding"/>
    <property type="evidence" value="ECO:0007669"/>
    <property type="project" value="TreeGrafter"/>
</dbReference>
<dbReference type="InterPro" id="IPR024079">
    <property type="entry name" value="MetalloPept_cat_dom_sf"/>
</dbReference>
<evidence type="ECO:0000259" key="2">
    <source>
        <dbReference type="Pfam" id="PF13933"/>
    </source>
</evidence>
<evidence type="ECO:0000313" key="3">
    <source>
        <dbReference type="EMBL" id="KAK4206299.1"/>
    </source>
</evidence>
<evidence type="ECO:0000313" key="4">
    <source>
        <dbReference type="Proteomes" id="UP001301769"/>
    </source>
</evidence>
<dbReference type="Gene3D" id="3.40.390.10">
    <property type="entry name" value="Collagenase (Catalytic Domain)"/>
    <property type="match status" value="1"/>
</dbReference>
<dbReference type="SUPFAM" id="SSF55486">
    <property type="entry name" value="Metalloproteases ('zincins'), catalytic domain"/>
    <property type="match status" value="1"/>
</dbReference>
<dbReference type="Proteomes" id="UP001301769">
    <property type="component" value="Unassembled WGS sequence"/>
</dbReference>
<dbReference type="EMBL" id="MU858447">
    <property type="protein sequence ID" value="KAK4206299.1"/>
    <property type="molecule type" value="Genomic_DNA"/>
</dbReference>
<proteinExistence type="predicted"/>
<accession>A0AAN6XSX2</accession>
<dbReference type="AlphaFoldDB" id="A0AAN6XSX2"/>
<dbReference type="PANTHER" id="PTHR39399:SF1">
    <property type="entry name" value="PROTEIN ZPS1"/>
    <property type="match status" value="1"/>
</dbReference>
<feature type="signal peptide" evidence="1">
    <location>
        <begin position="1"/>
        <end position="20"/>
    </location>
</feature>
<sequence>MKFLTSAGILGAILINGATSTPIIQPRTESSPALPIQTPAAAAAAAPYEYDFSSDVVPSYPIHPSCNITLRRQLSRALDETIQLVNHAKTHLLLRGHDSPLVKKYFGSNNNTAHAIGFYSRIADANKLDVLFRCDDPDQNCATQDSWAGHWRGENATQETVICPLSFEKRRYLDQVCGMGYTVVGSPLNTYWATDLLHRILHVPRISEGAVEHFADDYAGVLELAKTEPHKSALDSDTLQYFAIEAYAFDVAAPGVGCTGEKESAPEATEVVTATSTASAGSSCHTHADGVLHCE</sequence>
<dbReference type="GO" id="GO:0005576">
    <property type="term" value="C:extracellular region"/>
    <property type="evidence" value="ECO:0007669"/>
    <property type="project" value="TreeGrafter"/>
</dbReference>
<dbReference type="Pfam" id="PF13933">
    <property type="entry name" value="HRXXH"/>
    <property type="match status" value="1"/>
</dbReference>
<dbReference type="InterPro" id="IPR039124">
    <property type="entry name" value="PRA1-like"/>
</dbReference>
<dbReference type="GO" id="GO:0009277">
    <property type="term" value="C:fungal-type cell wall"/>
    <property type="evidence" value="ECO:0007669"/>
    <property type="project" value="TreeGrafter"/>
</dbReference>
<dbReference type="InterPro" id="IPR029482">
    <property type="entry name" value="HRXXH"/>
</dbReference>
<keyword evidence="4" id="KW-1185">Reference proteome</keyword>
<organism evidence="3 4">
    <name type="scientific">Rhypophila decipiens</name>
    <dbReference type="NCBI Taxonomy" id="261697"/>
    <lineage>
        <taxon>Eukaryota</taxon>
        <taxon>Fungi</taxon>
        <taxon>Dikarya</taxon>
        <taxon>Ascomycota</taxon>
        <taxon>Pezizomycotina</taxon>
        <taxon>Sordariomycetes</taxon>
        <taxon>Sordariomycetidae</taxon>
        <taxon>Sordariales</taxon>
        <taxon>Naviculisporaceae</taxon>
        <taxon>Rhypophila</taxon>
    </lineage>
</organism>
<gene>
    <name evidence="3" type="ORF">QBC37DRAFT_138527</name>
</gene>
<keyword evidence="1" id="KW-0732">Signal</keyword>